<evidence type="ECO:0000259" key="2">
    <source>
        <dbReference type="Pfam" id="PF20615"/>
    </source>
</evidence>
<sequence length="263" mass="27344">MALPCVLAVKPDAELRGTHVYIEETGAGDGDIKITVEGEEYTAEANYDLDGDGVDETVAVMTDDGHVAYVDENHDGRADVMQTIDADGVVVEQARFDAGTGDWTAEDPQQHPGGGDPRQDPNAQQMVVDLPQGDVQVGPATEDTNNDGVADTAVVQDEAGTHLVTDFDGDGSADQIVDINPAGDVTISQHTGDGQWTVVEQGRLDGQKYTPNPATGATDDATWSFGEPEPQPEPQPEPHAGRAGGSAGGRGGAAPADSDALWS</sequence>
<comment type="caution">
    <text evidence="3">The sequence shown here is derived from an EMBL/GenBank/DDBJ whole genome shotgun (WGS) entry which is preliminary data.</text>
</comment>
<dbReference type="Proteomes" id="UP001500979">
    <property type="component" value="Unassembled WGS sequence"/>
</dbReference>
<evidence type="ECO:0000256" key="1">
    <source>
        <dbReference type="SAM" id="MobiDB-lite"/>
    </source>
</evidence>
<protein>
    <recommendedName>
        <fullName evidence="2">DUF6802 domain-containing protein</fullName>
    </recommendedName>
</protein>
<dbReference type="InterPro" id="IPR046543">
    <property type="entry name" value="DUF6802"/>
</dbReference>
<feature type="compositionally biased region" description="Low complexity" evidence="1">
    <location>
        <begin position="253"/>
        <end position="263"/>
    </location>
</feature>
<reference evidence="3 4" key="1">
    <citation type="journal article" date="2019" name="Int. J. Syst. Evol. Microbiol.">
        <title>The Global Catalogue of Microorganisms (GCM) 10K type strain sequencing project: providing services to taxonomists for standard genome sequencing and annotation.</title>
        <authorList>
            <consortium name="The Broad Institute Genomics Platform"/>
            <consortium name="The Broad Institute Genome Sequencing Center for Infectious Disease"/>
            <person name="Wu L."/>
            <person name="Ma J."/>
        </authorList>
    </citation>
    <scope>NUCLEOTIDE SEQUENCE [LARGE SCALE GENOMIC DNA]</scope>
    <source>
        <strain evidence="3 4">JCM 9383</strain>
    </source>
</reference>
<proteinExistence type="predicted"/>
<organism evidence="3 4">
    <name type="scientific">Saccharopolyspora taberi</name>
    <dbReference type="NCBI Taxonomy" id="60895"/>
    <lineage>
        <taxon>Bacteria</taxon>
        <taxon>Bacillati</taxon>
        <taxon>Actinomycetota</taxon>
        <taxon>Actinomycetes</taxon>
        <taxon>Pseudonocardiales</taxon>
        <taxon>Pseudonocardiaceae</taxon>
        <taxon>Saccharopolyspora</taxon>
    </lineage>
</organism>
<dbReference type="Pfam" id="PF20615">
    <property type="entry name" value="DUF6802"/>
    <property type="match status" value="1"/>
</dbReference>
<dbReference type="InterPro" id="IPR028994">
    <property type="entry name" value="Integrin_alpha_N"/>
</dbReference>
<feature type="region of interest" description="Disordered" evidence="1">
    <location>
        <begin position="100"/>
        <end position="123"/>
    </location>
</feature>
<evidence type="ECO:0000313" key="3">
    <source>
        <dbReference type="EMBL" id="GAA2816119.1"/>
    </source>
</evidence>
<keyword evidence="4" id="KW-1185">Reference proteome</keyword>
<feature type="compositionally biased region" description="Gly residues" evidence="1">
    <location>
        <begin position="242"/>
        <end position="252"/>
    </location>
</feature>
<evidence type="ECO:0000313" key="4">
    <source>
        <dbReference type="Proteomes" id="UP001500979"/>
    </source>
</evidence>
<feature type="region of interest" description="Disordered" evidence="1">
    <location>
        <begin position="205"/>
        <end position="263"/>
    </location>
</feature>
<gene>
    <name evidence="3" type="ORF">GCM10010470_59540</name>
</gene>
<feature type="domain" description="DUF6802" evidence="2">
    <location>
        <begin position="132"/>
        <end position="205"/>
    </location>
</feature>
<dbReference type="EMBL" id="BAAAUX010000029">
    <property type="protein sequence ID" value="GAA2816119.1"/>
    <property type="molecule type" value="Genomic_DNA"/>
</dbReference>
<name>A0ABN3VL71_9PSEU</name>
<accession>A0ABN3VL71</accession>
<dbReference type="SUPFAM" id="SSF69318">
    <property type="entry name" value="Integrin alpha N-terminal domain"/>
    <property type="match status" value="1"/>
</dbReference>